<protein>
    <submittedName>
        <fullName evidence="2">Uncharacterized protein</fullName>
    </submittedName>
</protein>
<evidence type="ECO:0000256" key="1">
    <source>
        <dbReference type="SAM" id="MobiDB-lite"/>
    </source>
</evidence>
<sequence length="221" mass="25535">MGKTGDRERRITQRFVDHLVSDGWRLVPKNDRRKEWKRADACLRKDRNFIVAEVKAGGETVNDTTKKTNFDRGMSSITERMVGYKNMAYVLALPPDRAYQRLAAKIPASFKETNKFRIWIVPEKGKPYVFKERRKEKKTRGLPKRRVRSSKGVSSFLTGLPPGEYSYSKLVELAHKNKVESNDKQGLPHAVASALQMQKKQGKVRSLEHGRWRILKRPAKI</sequence>
<name>A0A523UY24_UNCT6</name>
<gene>
    <name evidence="2" type="ORF">E3J62_02080</name>
</gene>
<dbReference type="Proteomes" id="UP000315525">
    <property type="component" value="Unassembled WGS sequence"/>
</dbReference>
<dbReference type="AlphaFoldDB" id="A0A523UY24"/>
<accession>A0A523UY24</accession>
<feature type="region of interest" description="Disordered" evidence="1">
    <location>
        <begin position="134"/>
        <end position="153"/>
    </location>
</feature>
<reference evidence="2 3" key="1">
    <citation type="submission" date="2019-03" db="EMBL/GenBank/DDBJ databases">
        <title>Metabolic potential of uncultured bacteria and archaea associated with petroleum seepage in deep-sea sediments.</title>
        <authorList>
            <person name="Dong X."/>
            <person name="Hubert C."/>
        </authorList>
    </citation>
    <scope>NUCLEOTIDE SEQUENCE [LARGE SCALE GENOMIC DNA]</scope>
    <source>
        <strain evidence="2">E44_bin18</strain>
    </source>
</reference>
<dbReference type="EMBL" id="SOJN01000028">
    <property type="protein sequence ID" value="TET47231.1"/>
    <property type="molecule type" value="Genomic_DNA"/>
</dbReference>
<evidence type="ECO:0000313" key="3">
    <source>
        <dbReference type="Proteomes" id="UP000315525"/>
    </source>
</evidence>
<organism evidence="2 3">
    <name type="scientific">candidate division TA06 bacterium</name>
    <dbReference type="NCBI Taxonomy" id="2250710"/>
    <lineage>
        <taxon>Bacteria</taxon>
        <taxon>Bacteria division TA06</taxon>
    </lineage>
</organism>
<evidence type="ECO:0000313" key="2">
    <source>
        <dbReference type="EMBL" id="TET47231.1"/>
    </source>
</evidence>
<proteinExistence type="predicted"/>
<comment type="caution">
    <text evidence="2">The sequence shown here is derived from an EMBL/GenBank/DDBJ whole genome shotgun (WGS) entry which is preliminary data.</text>
</comment>
<feature type="compositionally biased region" description="Basic residues" evidence="1">
    <location>
        <begin position="134"/>
        <end position="149"/>
    </location>
</feature>